<accession>A0A2W7Q0K7</accession>
<comment type="caution">
    <text evidence="6">The sequence shown here is derived from an EMBL/GenBank/DDBJ whole genome shotgun (WGS) entry which is preliminary data.</text>
</comment>
<dbReference type="RefSeq" id="WP_111446012.1">
    <property type="nucleotide sequence ID" value="NZ_QKZK01000016.1"/>
</dbReference>
<dbReference type="PANTHER" id="PTHR37164:SF1">
    <property type="entry name" value="BACTERIOHEMERYTHRIN"/>
    <property type="match status" value="1"/>
</dbReference>
<dbReference type="EMBL" id="QKZK01000016">
    <property type="protein sequence ID" value="PZX15329.1"/>
    <property type="molecule type" value="Genomic_DNA"/>
</dbReference>
<feature type="domain" description="Hemerythrin-like" evidence="5">
    <location>
        <begin position="14"/>
        <end position="123"/>
    </location>
</feature>
<dbReference type="AlphaFoldDB" id="A0A2W7Q0K7"/>
<organism evidence="6 7">
    <name type="scientific">Breznakibacter xylanolyticus</name>
    <dbReference type="NCBI Taxonomy" id="990"/>
    <lineage>
        <taxon>Bacteria</taxon>
        <taxon>Pseudomonadati</taxon>
        <taxon>Bacteroidota</taxon>
        <taxon>Bacteroidia</taxon>
        <taxon>Marinilabiliales</taxon>
        <taxon>Marinilabiliaceae</taxon>
        <taxon>Breznakibacter</taxon>
    </lineage>
</organism>
<evidence type="ECO:0000313" key="7">
    <source>
        <dbReference type="Proteomes" id="UP000249239"/>
    </source>
</evidence>
<keyword evidence="2" id="KW-0561">Oxygen transport</keyword>
<dbReference type="InterPro" id="IPR016131">
    <property type="entry name" value="Haemerythrin_Fe_BS"/>
</dbReference>
<dbReference type="NCBIfam" id="TIGR02481">
    <property type="entry name" value="hemeryth_dom"/>
    <property type="match status" value="1"/>
</dbReference>
<dbReference type="Gene3D" id="1.20.120.50">
    <property type="entry name" value="Hemerythrin-like"/>
    <property type="match status" value="1"/>
</dbReference>
<gene>
    <name evidence="6" type="ORF">LX69_02166</name>
</gene>
<evidence type="ECO:0000256" key="1">
    <source>
        <dbReference type="ARBA" id="ARBA00010587"/>
    </source>
</evidence>
<reference evidence="6 7" key="1">
    <citation type="submission" date="2018-06" db="EMBL/GenBank/DDBJ databases">
        <title>Genomic Encyclopedia of Archaeal and Bacterial Type Strains, Phase II (KMG-II): from individual species to whole genera.</title>
        <authorList>
            <person name="Goeker M."/>
        </authorList>
    </citation>
    <scope>NUCLEOTIDE SEQUENCE [LARGE SCALE GENOMIC DNA]</scope>
    <source>
        <strain evidence="6 7">DSM 6779</strain>
    </source>
</reference>
<dbReference type="GO" id="GO:0005344">
    <property type="term" value="F:oxygen carrier activity"/>
    <property type="evidence" value="ECO:0007669"/>
    <property type="project" value="UniProtKB-KW"/>
</dbReference>
<dbReference type="NCBIfam" id="NF033749">
    <property type="entry name" value="bact_hemeryth"/>
    <property type="match status" value="1"/>
</dbReference>
<dbReference type="InterPro" id="IPR050669">
    <property type="entry name" value="Hemerythrin"/>
</dbReference>
<protein>
    <submittedName>
        <fullName evidence="6">Hemerythrin</fullName>
    </submittedName>
</protein>
<evidence type="ECO:0000259" key="5">
    <source>
        <dbReference type="Pfam" id="PF01814"/>
    </source>
</evidence>
<dbReference type="InterPro" id="IPR012312">
    <property type="entry name" value="Hemerythrin-like"/>
</dbReference>
<keyword evidence="2" id="KW-0813">Transport</keyword>
<dbReference type="PANTHER" id="PTHR37164">
    <property type="entry name" value="BACTERIOHEMERYTHRIN"/>
    <property type="match status" value="1"/>
</dbReference>
<name>A0A2W7Q0K7_9BACT</name>
<evidence type="ECO:0000313" key="6">
    <source>
        <dbReference type="EMBL" id="PZX15329.1"/>
    </source>
</evidence>
<keyword evidence="4" id="KW-0408">Iron</keyword>
<dbReference type="InterPro" id="IPR035938">
    <property type="entry name" value="Hemerythrin-like_sf"/>
</dbReference>
<keyword evidence="7" id="KW-1185">Reference proteome</keyword>
<comment type="similarity">
    <text evidence="1">Belongs to the hemerythrin family.</text>
</comment>
<sequence length="130" mass="15321">MYEWTTDLAVDDLLIDKEHQHLFELLERYYLGLKGQKAPMDLLLLVKGLIDYAQTHFSHEEALMLKSGYPDIERHKQLHRTFMLKVNDFYTKLSDGKLVLTLEVTNYIKNWLVAHIKSEDVKIGAFLKRN</sequence>
<proteinExistence type="inferred from homology"/>
<evidence type="ECO:0000256" key="2">
    <source>
        <dbReference type="ARBA" id="ARBA00022621"/>
    </source>
</evidence>
<dbReference type="PROSITE" id="PS00550">
    <property type="entry name" value="HEMERYTHRINS"/>
    <property type="match status" value="1"/>
</dbReference>
<dbReference type="Pfam" id="PF01814">
    <property type="entry name" value="Hemerythrin"/>
    <property type="match status" value="1"/>
</dbReference>
<dbReference type="Proteomes" id="UP000249239">
    <property type="component" value="Unassembled WGS sequence"/>
</dbReference>
<dbReference type="CDD" id="cd12107">
    <property type="entry name" value="Hemerythrin"/>
    <property type="match status" value="1"/>
</dbReference>
<evidence type="ECO:0000256" key="3">
    <source>
        <dbReference type="ARBA" id="ARBA00022723"/>
    </source>
</evidence>
<dbReference type="InterPro" id="IPR012827">
    <property type="entry name" value="Hemerythrin_metal-bd"/>
</dbReference>
<dbReference type="SUPFAM" id="SSF47188">
    <property type="entry name" value="Hemerythrin-like"/>
    <property type="match status" value="1"/>
</dbReference>
<evidence type="ECO:0000256" key="4">
    <source>
        <dbReference type="ARBA" id="ARBA00023004"/>
    </source>
</evidence>
<keyword evidence="3" id="KW-0479">Metal-binding</keyword>
<dbReference type="GO" id="GO:0046872">
    <property type="term" value="F:metal ion binding"/>
    <property type="evidence" value="ECO:0007669"/>
    <property type="project" value="UniProtKB-KW"/>
</dbReference>
<dbReference type="OrthoDB" id="9797092at2"/>